<reference evidence="1 2" key="1">
    <citation type="journal article" date="2018" name="PLoS Genet.">
        <title>Population sequencing reveals clonal diversity and ancestral inbreeding in the grapevine cultivar Chardonnay.</title>
        <authorList>
            <person name="Roach M.J."/>
            <person name="Johnson D.L."/>
            <person name="Bohlmann J."/>
            <person name="van Vuuren H.J."/>
            <person name="Jones S.J."/>
            <person name="Pretorius I.S."/>
            <person name="Schmidt S.A."/>
            <person name="Borneman A.R."/>
        </authorList>
    </citation>
    <scope>NUCLEOTIDE SEQUENCE [LARGE SCALE GENOMIC DNA]</scope>
    <source>
        <strain evidence="2">cv. Chardonnay</strain>
        <tissue evidence="1">Leaf</tissue>
    </source>
</reference>
<evidence type="ECO:0000313" key="2">
    <source>
        <dbReference type="Proteomes" id="UP000288805"/>
    </source>
</evidence>
<dbReference type="AlphaFoldDB" id="A0A438DSM1"/>
<comment type="caution">
    <text evidence="1">The sequence shown here is derived from an EMBL/GenBank/DDBJ whole genome shotgun (WGS) entry which is preliminary data.</text>
</comment>
<proteinExistence type="predicted"/>
<dbReference type="InterPro" id="IPR043502">
    <property type="entry name" value="DNA/RNA_pol_sf"/>
</dbReference>
<organism evidence="1 2">
    <name type="scientific">Vitis vinifera</name>
    <name type="common">Grape</name>
    <dbReference type="NCBI Taxonomy" id="29760"/>
    <lineage>
        <taxon>Eukaryota</taxon>
        <taxon>Viridiplantae</taxon>
        <taxon>Streptophyta</taxon>
        <taxon>Embryophyta</taxon>
        <taxon>Tracheophyta</taxon>
        <taxon>Spermatophyta</taxon>
        <taxon>Magnoliopsida</taxon>
        <taxon>eudicotyledons</taxon>
        <taxon>Gunneridae</taxon>
        <taxon>Pentapetalae</taxon>
        <taxon>rosids</taxon>
        <taxon>Vitales</taxon>
        <taxon>Vitaceae</taxon>
        <taxon>Viteae</taxon>
        <taxon>Vitis</taxon>
    </lineage>
</organism>
<dbReference type="PANTHER" id="PTHR11439:SF463">
    <property type="entry name" value="REVERSE TRANSCRIPTASE TY1_COPIA-TYPE DOMAIN-CONTAINING PROTEIN"/>
    <property type="match status" value="1"/>
</dbReference>
<dbReference type="CDD" id="cd09272">
    <property type="entry name" value="RNase_HI_RT_Ty1"/>
    <property type="match status" value="1"/>
</dbReference>
<protein>
    <submittedName>
        <fullName evidence="1">Retrovirus-related Pol polyprotein from transposon RE1</fullName>
    </submittedName>
</protein>
<gene>
    <name evidence="1" type="primary">RE1_1188</name>
    <name evidence="1" type="ORF">CK203_082362</name>
</gene>
<dbReference type="EMBL" id="QGNW01001506">
    <property type="protein sequence ID" value="RVW38430.1"/>
    <property type="molecule type" value="Genomic_DNA"/>
</dbReference>
<accession>A0A438DSM1</accession>
<dbReference type="PANTHER" id="PTHR11439">
    <property type="entry name" value="GAG-POL-RELATED RETROTRANSPOSON"/>
    <property type="match status" value="1"/>
</dbReference>
<name>A0A438DSM1_VITVI</name>
<sequence>MNRERYQRQVGKLIYLAHTRPDIAYAVSVVSQFMHDLREVHMEALFRVLKYLKSSPGQGIHFKRGRSLILEAYTDVDWAGSIIDRRLKSRIILSDLGIKWKEPMKLYCDNKSTISIAHNPVQHDRTKHVEVD</sequence>
<dbReference type="Proteomes" id="UP000288805">
    <property type="component" value="Unassembled WGS sequence"/>
</dbReference>
<dbReference type="SUPFAM" id="SSF56672">
    <property type="entry name" value="DNA/RNA polymerases"/>
    <property type="match status" value="1"/>
</dbReference>
<evidence type="ECO:0000313" key="1">
    <source>
        <dbReference type="EMBL" id="RVW38430.1"/>
    </source>
</evidence>